<dbReference type="GO" id="GO:0007059">
    <property type="term" value="P:chromosome segregation"/>
    <property type="evidence" value="ECO:0007669"/>
    <property type="project" value="TreeGrafter"/>
</dbReference>
<evidence type="ECO:0000256" key="1">
    <source>
        <dbReference type="ARBA" id="ARBA00006295"/>
    </source>
</evidence>
<feature type="signal peptide" evidence="2">
    <location>
        <begin position="1"/>
        <end position="16"/>
    </location>
</feature>
<accession>A0A848FB01</accession>
<dbReference type="NCBIfam" id="TIGR00180">
    <property type="entry name" value="parB_part"/>
    <property type="match status" value="1"/>
</dbReference>
<feature type="chain" id="PRO_5032321611" evidence="2">
    <location>
        <begin position="17"/>
        <end position="329"/>
    </location>
</feature>
<dbReference type="InterPro" id="IPR003115">
    <property type="entry name" value="ParB_N"/>
</dbReference>
<feature type="domain" description="ParB-like N-terminal" evidence="3">
    <location>
        <begin position="67"/>
        <end position="156"/>
    </location>
</feature>
<keyword evidence="2" id="KW-0732">Signal</keyword>
<dbReference type="PANTHER" id="PTHR33375:SF1">
    <property type="entry name" value="CHROMOSOME-PARTITIONING PROTEIN PARB-RELATED"/>
    <property type="match status" value="1"/>
</dbReference>
<dbReference type="InterPro" id="IPR036086">
    <property type="entry name" value="ParB/Sulfiredoxin_sf"/>
</dbReference>
<dbReference type="Gene3D" id="3.90.1530.30">
    <property type="match status" value="1"/>
</dbReference>
<dbReference type="PANTHER" id="PTHR33375">
    <property type="entry name" value="CHROMOSOME-PARTITIONING PROTEIN PARB-RELATED"/>
    <property type="match status" value="1"/>
</dbReference>
<dbReference type="Proteomes" id="UP000574067">
    <property type="component" value="Unassembled WGS sequence"/>
</dbReference>
<evidence type="ECO:0000313" key="4">
    <source>
        <dbReference type="EMBL" id="NML17377.1"/>
    </source>
</evidence>
<gene>
    <name evidence="4" type="ORF">HHL10_20595</name>
</gene>
<protein>
    <submittedName>
        <fullName evidence="4">ParB/RepB/Spo0J family partition protein</fullName>
    </submittedName>
</protein>
<name>A0A848FB01_9BURK</name>
<dbReference type="InterPro" id="IPR004437">
    <property type="entry name" value="ParB/RepB/Spo0J"/>
</dbReference>
<dbReference type="SUPFAM" id="SSF110849">
    <property type="entry name" value="ParB/Sulfiredoxin"/>
    <property type="match status" value="1"/>
</dbReference>
<dbReference type="SMART" id="SM00470">
    <property type="entry name" value="ParB"/>
    <property type="match status" value="1"/>
</dbReference>
<sequence>MSFKHLKASLASAAVAAPAPAPVATKPEFIGGTAPSKALLSGAVKRVEDAEARAAALQAELDRRAPTELALELLDSVPGRRRQLTPEAYAELRENLRVNPLVHPIAVRPKPDGRYEVVSGENRLQAYRDMGRSTIPVTVLQLPDEQVERAAFFANLIAQELSDYERWQGFRREQEATGMSQSELARLAGVSDQVVSDLFAFSRLPKKALEEIRTQPQRIGVKLVKELARLSGGERDAQVVEAVRLVVRGEIKQQQAAAFARAKPRAPKPTASAKRILAGRFKFAERRAVGSSLRVDFAADGVDMERVVERIDALLQEMAAEALKEANGT</sequence>
<dbReference type="SUPFAM" id="SSF109709">
    <property type="entry name" value="KorB DNA-binding domain-like"/>
    <property type="match status" value="1"/>
</dbReference>
<dbReference type="EMBL" id="JABBFW010000017">
    <property type="protein sequence ID" value="NML17377.1"/>
    <property type="molecule type" value="Genomic_DNA"/>
</dbReference>
<dbReference type="Gene3D" id="1.10.10.2830">
    <property type="match status" value="1"/>
</dbReference>
<dbReference type="Pfam" id="PF02195">
    <property type="entry name" value="ParB_N"/>
    <property type="match status" value="1"/>
</dbReference>
<keyword evidence="5" id="KW-1185">Reference proteome</keyword>
<evidence type="ECO:0000256" key="2">
    <source>
        <dbReference type="SAM" id="SignalP"/>
    </source>
</evidence>
<organism evidence="4 5">
    <name type="scientific">Azohydromonas caseinilytica</name>
    <dbReference type="NCBI Taxonomy" id="2728836"/>
    <lineage>
        <taxon>Bacteria</taxon>
        <taxon>Pseudomonadati</taxon>
        <taxon>Pseudomonadota</taxon>
        <taxon>Betaproteobacteria</taxon>
        <taxon>Burkholderiales</taxon>
        <taxon>Sphaerotilaceae</taxon>
        <taxon>Azohydromonas</taxon>
    </lineage>
</organism>
<dbReference type="AlphaFoldDB" id="A0A848FB01"/>
<evidence type="ECO:0000313" key="5">
    <source>
        <dbReference type="Proteomes" id="UP000574067"/>
    </source>
</evidence>
<comment type="caution">
    <text evidence="4">The sequence shown here is derived from an EMBL/GenBank/DDBJ whole genome shotgun (WGS) entry which is preliminary data.</text>
</comment>
<dbReference type="GO" id="GO:0003677">
    <property type="term" value="F:DNA binding"/>
    <property type="evidence" value="ECO:0007669"/>
    <property type="project" value="InterPro"/>
</dbReference>
<dbReference type="InterPro" id="IPR050336">
    <property type="entry name" value="Chromosome_partition/occlusion"/>
</dbReference>
<dbReference type="RefSeq" id="WP_169162278.1">
    <property type="nucleotide sequence ID" value="NZ_JABBFW010000017.1"/>
</dbReference>
<comment type="similarity">
    <text evidence="1">Belongs to the ParB family.</text>
</comment>
<dbReference type="GO" id="GO:0005694">
    <property type="term" value="C:chromosome"/>
    <property type="evidence" value="ECO:0007669"/>
    <property type="project" value="TreeGrafter"/>
</dbReference>
<evidence type="ECO:0000259" key="3">
    <source>
        <dbReference type="SMART" id="SM00470"/>
    </source>
</evidence>
<proteinExistence type="inferred from homology"/>
<reference evidence="4 5" key="1">
    <citation type="submission" date="2020-04" db="EMBL/GenBank/DDBJ databases">
        <title>Azohydromonas sp. isolated from soil.</title>
        <authorList>
            <person name="Dahal R.H."/>
        </authorList>
    </citation>
    <scope>NUCLEOTIDE SEQUENCE [LARGE SCALE GENOMIC DNA]</scope>
    <source>
        <strain evidence="4 5">G-1-1-14</strain>
    </source>
</reference>